<name>A0A813G534_POLGL</name>
<dbReference type="OrthoDB" id="444056at2759"/>
<accession>A0A813G534</accession>
<dbReference type="AlphaFoldDB" id="A0A813G534"/>
<evidence type="ECO:0000313" key="2">
    <source>
        <dbReference type="Proteomes" id="UP000654075"/>
    </source>
</evidence>
<evidence type="ECO:0008006" key="3">
    <source>
        <dbReference type="Google" id="ProtNLM"/>
    </source>
</evidence>
<sequence>EEESASATATPRGQPRASSSLALRLDVAEKLQLPLLRELQLIASNSQGDQVLAARWRETALRQCERLQTSLQELRELYEVAMEFGLFHLVLAIAGLSGAKLEPDVATTLWIGLFFPPATSVYAPLTTGGPEAPASPKELFPILLLRQHESFFIKDEEQLGGVAAAGLRPADLLRRRTEAFLAELRQVSKPGGAIWDVRCVATVLEYCNCLWQATVERSGASHLSGPLSARAFGARAGGGDGAAGAPLIDDNRLWVALEVLQAEPFNFTLLDMVAFYAEMLAHLDVWAKDLQAALPVEKTLRHWQLPREEDLHLHLAEVAVAILGRWIREADRVLASAASGASAAEFRGAWHRTAEGLLAGLSLRLNGLQQSHTVARRLLPEVLRLERAGSLLCERSGARAVSSGPRA</sequence>
<dbReference type="EMBL" id="CAJNNV010027870">
    <property type="protein sequence ID" value="CAE8622009.1"/>
    <property type="molecule type" value="Genomic_DNA"/>
</dbReference>
<protein>
    <recommendedName>
        <fullName evidence="3">Nuclear pore complex protein</fullName>
    </recommendedName>
</protein>
<proteinExistence type="predicted"/>
<keyword evidence="2" id="KW-1185">Reference proteome</keyword>
<dbReference type="Proteomes" id="UP000654075">
    <property type="component" value="Unassembled WGS sequence"/>
</dbReference>
<feature type="non-terminal residue" evidence="1">
    <location>
        <position position="1"/>
    </location>
</feature>
<evidence type="ECO:0000313" key="1">
    <source>
        <dbReference type="EMBL" id="CAE8622009.1"/>
    </source>
</evidence>
<gene>
    <name evidence="1" type="ORF">PGLA1383_LOCUS39524</name>
</gene>
<organism evidence="1 2">
    <name type="scientific">Polarella glacialis</name>
    <name type="common">Dinoflagellate</name>
    <dbReference type="NCBI Taxonomy" id="89957"/>
    <lineage>
        <taxon>Eukaryota</taxon>
        <taxon>Sar</taxon>
        <taxon>Alveolata</taxon>
        <taxon>Dinophyceae</taxon>
        <taxon>Suessiales</taxon>
        <taxon>Suessiaceae</taxon>
        <taxon>Polarella</taxon>
    </lineage>
</organism>
<reference evidence="1" key="1">
    <citation type="submission" date="2021-02" db="EMBL/GenBank/DDBJ databases">
        <authorList>
            <person name="Dougan E. K."/>
            <person name="Rhodes N."/>
            <person name="Thang M."/>
            <person name="Chan C."/>
        </authorList>
    </citation>
    <scope>NUCLEOTIDE SEQUENCE</scope>
</reference>
<comment type="caution">
    <text evidence="1">The sequence shown here is derived from an EMBL/GenBank/DDBJ whole genome shotgun (WGS) entry which is preliminary data.</text>
</comment>